<gene>
    <name evidence="1" type="ORF">HanXRQr2_Chr02g0080241</name>
</gene>
<dbReference type="Gramene" id="mRNA:HanXRQr2_Chr02g0080241">
    <property type="protein sequence ID" value="CDS:HanXRQr2_Chr02g0080241.1"/>
    <property type="gene ID" value="HanXRQr2_Chr02g0080241"/>
</dbReference>
<dbReference type="EMBL" id="MNCJ02000317">
    <property type="protein sequence ID" value="KAF5819672.1"/>
    <property type="molecule type" value="Genomic_DNA"/>
</dbReference>
<reference evidence="1" key="1">
    <citation type="journal article" date="2017" name="Nature">
        <title>The sunflower genome provides insights into oil metabolism, flowering and Asterid evolution.</title>
        <authorList>
            <person name="Badouin H."/>
            <person name="Gouzy J."/>
            <person name="Grassa C.J."/>
            <person name="Murat F."/>
            <person name="Staton S.E."/>
            <person name="Cottret L."/>
            <person name="Lelandais-Briere C."/>
            <person name="Owens G.L."/>
            <person name="Carrere S."/>
            <person name="Mayjonade B."/>
            <person name="Legrand L."/>
            <person name="Gill N."/>
            <person name="Kane N.C."/>
            <person name="Bowers J.E."/>
            <person name="Hubner S."/>
            <person name="Bellec A."/>
            <person name="Berard A."/>
            <person name="Berges H."/>
            <person name="Blanchet N."/>
            <person name="Boniface M.C."/>
            <person name="Brunel D."/>
            <person name="Catrice O."/>
            <person name="Chaidir N."/>
            <person name="Claudel C."/>
            <person name="Donnadieu C."/>
            <person name="Faraut T."/>
            <person name="Fievet G."/>
            <person name="Helmstetter N."/>
            <person name="King M."/>
            <person name="Knapp S.J."/>
            <person name="Lai Z."/>
            <person name="Le Paslier M.C."/>
            <person name="Lippi Y."/>
            <person name="Lorenzon L."/>
            <person name="Mandel J.R."/>
            <person name="Marage G."/>
            <person name="Marchand G."/>
            <person name="Marquand E."/>
            <person name="Bret-Mestries E."/>
            <person name="Morien E."/>
            <person name="Nambeesan S."/>
            <person name="Nguyen T."/>
            <person name="Pegot-Espagnet P."/>
            <person name="Pouilly N."/>
            <person name="Raftis F."/>
            <person name="Sallet E."/>
            <person name="Schiex T."/>
            <person name="Thomas J."/>
            <person name="Vandecasteele C."/>
            <person name="Vares D."/>
            <person name="Vear F."/>
            <person name="Vautrin S."/>
            <person name="Crespi M."/>
            <person name="Mangin B."/>
            <person name="Burke J.M."/>
            <person name="Salse J."/>
            <person name="Munos S."/>
            <person name="Vincourt P."/>
            <person name="Rieseberg L.H."/>
            <person name="Langlade N.B."/>
        </authorList>
    </citation>
    <scope>NUCLEOTIDE SEQUENCE</scope>
    <source>
        <tissue evidence="1">Leaves</tissue>
    </source>
</reference>
<protein>
    <submittedName>
        <fullName evidence="1">Uncharacterized protein</fullName>
    </submittedName>
</protein>
<name>A0A9K3JSC0_HELAN</name>
<evidence type="ECO:0000313" key="1">
    <source>
        <dbReference type="EMBL" id="KAF5819672.1"/>
    </source>
</evidence>
<keyword evidence="2" id="KW-1185">Reference proteome</keyword>
<sequence length="60" mass="7038">MDIVYTFLAFVYPNIQIVIKVAITYSASRIMFSSYLFWWEGIRKGEWMGMAENSICSMLD</sequence>
<reference evidence="1" key="2">
    <citation type="submission" date="2020-06" db="EMBL/GenBank/DDBJ databases">
        <title>Helianthus annuus Genome sequencing and assembly Release 2.</title>
        <authorList>
            <person name="Gouzy J."/>
            <person name="Langlade N."/>
            <person name="Munos S."/>
        </authorList>
    </citation>
    <scope>NUCLEOTIDE SEQUENCE</scope>
    <source>
        <tissue evidence="1">Leaves</tissue>
    </source>
</reference>
<dbReference type="Proteomes" id="UP000215914">
    <property type="component" value="Unassembled WGS sequence"/>
</dbReference>
<organism evidence="1 2">
    <name type="scientific">Helianthus annuus</name>
    <name type="common">Common sunflower</name>
    <dbReference type="NCBI Taxonomy" id="4232"/>
    <lineage>
        <taxon>Eukaryota</taxon>
        <taxon>Viridiplantae</taxon>
        <taxon>Streptophyta</taxon>
        <taxon>Embryophyta</taxon>
        <taxon>Tracheophyta</taxon>
        <taxon>Spermatophyta</taxon>
        <taxon>Magnoliopsida</taxon>
        <taxon>eudicotyledons</taxon>
        <taxon>Gunneridae</taxon>
        <taxon>Pentapetalae</taxon>
        <taxon>asterids</taxon>
        <taxon>campanulids</taxon>
        <taxon>Asterales</taxon>
        <taxon>Asteraceae</taxon>
        <taxon>Asteroideae</taxon>
        <taxon>Heliantheae alliance</taxon>
        <taxon>Heliantheae</taxon>
        <taxon>Helianthus</taxon>
    </lineage>
</organism>
<proteinExistence type="predicted"/>
<dbReference type="AlphaFoldDB" id="A0A9K3JSC0"/>
<evidence type="ECO:0000313" key="2">
    <source>
        <dbReference type="Proteomes" id="UP000215914"/>
    </source>
</evidence>
<accession>A0A9K3JSC0</accession>
<comment type="caution">
    <text evidence="1">The sequence shown here is derived from an EMBL/GenBank/DDBJ whole genome shotgun (WGS) entry which is preliminary data.</text>
</comment>